<proteinExistence type="predicted"/>
<dbReference type="Proteomes" id="UP000789366">
    <property type="component" value="Unassembled WGS sequence"/>
</dbReference>
<organism evidence="1 2">
    <name type="scientific">Cetraspora pellucida</name>
    <dbReference type="NCBI Taxonomy" id="1433469"/>
    <lineage>
        <taxon>Eukaryota</taxon>
        <taxon>Fungi</taxon>
        <taxon>Fungi incertae sedis</taxon>
        <taxon>Mucoromycota</taxon>
        <taxon>Glomeromycotina</taxon>
        <taxon>Glomeromycetes</taxon>
        <taxon>Diversisporales</taxon>
        <taxon>Gigasporaceae</taxon>
        <taxon>Cetraspora</taxon>
    </lineage>
</organism>
<evidence type="ECO:0000313" key="1">
    <source>
        <dbReference type="EMBL" id="CAG8686550.1"/>
    </source>
</evidence>
<name>A0ACA9P7A2_9GLOM</name>
<evidence type="ECO:0000313" key="2">
    <source>
        <dbReference type="Proteomes" id="UP000789366"/>
    </source>
</evidence>
<feature type="non-terminal residue" evidence="1">
    <location>
        <position position="1"/>
    </location>
</feature>
<gene>
    <name evidence="1" type="ORF">SPELUC_LOCUS10472</name>
</gene>
<protein>
    <submittedName>
        <fullName evidence="1">5291_t:CDS:1</fullName>
    </submittedName>
</protein>
<accession>A0ACA9P7A2</accession>
<reference evidence="1" key="1">
    <citation type="submission" date="2021-06" db="EMBL/GenBank/DDBJ databases">
        <authorList>
            <person name="Kallberg Y."/>
            <person name="Tangrot J."/>
            <person name="Rosling A."/>
        </authorList>
    </citation>
    <scope>NUCLEOTIDE SEQUENCE</scope>
    <source>
        <strain evidence="1">28 12/20/2015</strain>
    </source>
</reference>
<sequence>SNNMDKTKNEISLKDFVTYLGPIELWSSPIKEAVVSLSLVL</sequence>
<comment type="caution">
    <text evidence="1">The sequence shown here is derived from an EMBL/GenBank/DDBJ whole genome shotgun (WGS) entry which is preliminary data.</text>
</comment>
<keyword evidence="2" id="KW-1185">Reference proteome</keyword>
<dbReference type="EMBL" id="CAJVPW010019580">
    <property type="protein sequence ID" value="CAG8686550.1"/>
    <property type="molecule type" value="Genomic_DNA"/>
</dbReference>